<evidence type="ECO:0000259" key="6">
    <source>
        <dbReference type="PROSITE" id="PS50928"/>
    </source>
</evidence>
<keyword evidence="2 5" id="KW-0812">Transmembrane</keyword>
<evidence type="ECO:0000256" key="4">
    <source>
        <dbReference type="ARBA" id="ARBA00023136"/>
    </source>
</evidence>
<keyword evidence="5" id="KW-0813">Transport</keyword>
<dbReference type="KEGG" id="anr:Ana3638_06420"/>
<dbReference type="PANTHER" id="PTHR43839">
    <property type="entry name" value="OPPC IN A BINDING PROTEIN-DEPENDENT TRANSPORT SYSTEM"/>
    <property type="match status" value="1"/>
</dbReference>
<sequence length="397" mass="44419">MNQEKESIRLTLNKTSFEEKELRKLEKRRAKQEKYYMSSQWQLMMRKLIRHKLAVISFILLFILYTGAIFANFIAPQGLEDYSATYSNAPPSKIHFVHNGNFEGPFVYHYDISFDKFQNKTFIENKEQIYPVKFFAKGTPYKFLGLIKVDRHLFGIDNSKLPAGKDPVNLMVFGADKLGRDIFSRILIGSQVSLTVPLIGTMMSFLLAIIIGGLSGYYGGAVDIVVQRIIEVICSFPTLPLWMALSAAIPPGISVTKVYIFITVIMSLLSWPGLARTVRSKFLSLKKEDYVMAAKLAGVSDFKIIMKHLVPGFMSYLIVSLTLGIPGMILGETSMSFLGLGMRSPATSWGVLLQECQSVSNIAGCPWKLIPVLYVVVAVLAFNFLGDGLRDAADPYK</sequence>
<proteinExistence type="inferred from homology"/>
<keyword evidence="4 5" id="KW-0472">Membrane</keyword>
<dbReference type="Pfam" id="PF12911">
    <property type="entry name" value="OppC_N"/>
    <property type="match status" value="1"/>
</dbReference>
<dbReference type="GO" id="GO:0005886">
    <property type="term" value="C:plasma membrane"/>
    <property type="evidence" value="ECO:0007669"/>
    <property type="project" value="UniProtKB-SubCell"/>
</dbReference>
<dbReference type="CDD" id="cd06261">
    <property type="entry name" value="TM_PBP2"/>
    <property type="match status" value="1"/>
</dbReference>
<evidence type="ECO:0000256" key="1">
    <source>
        <dbReference type="ARBA" id="ARBA00004141"/>
    </source>
</evidence>
<evidence type="ECO:0000313" key="7">
    <source>
        <dbReference type="EMBL" id="QHQ60448.1"/>
    </source>
</evidence>
<keyword evidence="8" id="KW-1185">Reference proteome</keyword>
<dbReference type="GO" id="GO:0055085">
    <property type="term" value="P:transmembrane transport"/>
    <property type="evidence" value="ECO:0007669"/>
    <property type="project" value="InterPro"/>
</dbReference>
<dbReference type="PANTHER" id="PTHR43839:SF3">
    <property type="entry name" value="OLIGOPEPTIDE ABC TRANSPORTER, PERMEASE PROTEIN"/>
    <property type="match status" value="1"/>
</dbReference>
<dbReference type="PROSITE" id="PS50928">
    <property type="entry name" value="ABC_TM1"/>
    <property type="match status" value="1"/>
</dbReference>
<gene>
    <name evidence="7" type="ORF">Ana3638_06420</name>
</gene>
<comment type="subcellular location">
    <subcellularLocation>
        <location evidence="5">Cell membrane</location>
        <topology evidence="5">Multi-pass membrane protein</topology>
    </subcellularLocation>
    <subcellularLocation>
        <location evidence="1">Membrane</location>
        <topology evidence="1">Multi-pass membrane protein</topology>
    </subcellularLocation>
</comment>
<dbReference type="SUPFAM" id="SSF161098">
    <property type="entry name" value="MetI-like"/>
    <property type="match status" value="1"/>
</dbReference>
<dbReference type="InterPro" id="IPR000515">
    <property type="entry name" value="MetI-like"/>
</dbReference>
<keyword evidence="3 5" id="KW-1133">Transmembrane helix</keyword>
<dbReference type="EMBL" id="CP048000">
    <property type="protein sequence ID" value="QHQ60448.1"/>
    <property type="molecule type" value="Genomic_DNA"/>
</dbReference>
<dbReference type="AlphaFoldDB" id="A0A6P1TM91"/>
<accession>A0A6P1TM91</accession>
<dbReference type="InterPro" id="IPR025966">
    <property type="entry name" value="OppC_N"/>
</dbReference>
<evidence type="ECO:0000256" key="3">
    <source>
        <dbReference type="ARBA" id="ARBA00022989"/>
    </source>
</evidence>
<name>A0A6P1TM91_9FIRM</name>
<protein>
    <submittedName>
        <fullName evidence="7">ABC transporter permease subunit</fullName>
    </submittedName>
</protein>
<organism evidence="7 8">
    <name type="scientific">Anaerocolumna sedimenticola</name>
    <dbReference type="NCBI Taxonomy" id="2696063"/>
    <lineage>
        <taxon>Bacteria</taxon>
        <taxon>Bacillati</taxon>
        <taxon>Bacillota</taxon>
        <taxon>Clostridia</taxon>
        <taxon>Lachnospirales</taxon>
        <taxon>Lachnospiraceae</taxon>
        <taxon>Anaerocolumna</taxon>
    </lineage>
</organism>
<dbReference type="Gene3D" id="1.10.3720.10">
    <property type="entry name" value="MetI-like"/>
    <property type="match status" value="1"/>
</dbReference>
<feature type="domain" description="ABC transmembrane type-1" evidence="6">
    <location>
        <begin position="190"/>
        <end position="386"/>
    </location>
</feature>
<feature type="transmembrane region" description="Helical" evidence="5">
    <location>
        <begin position="259"/>
        <end position="278"/>
    </location>
</feature>
<evidence type="ECO:0000256" key="5">
    <source>
        <dbReference type="RuleBase" id="RU363032"/>
    </source>
</evidence>
<feature type="transmembrane region" description="Helical" evidence="5">
    <location>
        <begin position="369"/>
        <end position="389"/>
    </location>
</feature>
<dbReference type="Proteomes" id="UP000464314">
    <property type="component" value="Chromosome"/>
</dbReference>
<feature type="transmembrane region" description="Helical" evidence="5">
    <location>
        <begin position="313"/>
        <end position="331"/>
    </location>
</feature>
<comment type="similarity">
    <text evidence="5">Belongs to the binding-protein-dependent transport system permease family.</text>
</comment>
<feature type="transmembrane region" description="Helical" evidence="5">
    <location>
        <begin position="53"/>
        <end position="75"/>
    </location>
</feature>
<dbReference type="RefSeq" id="WP_161837284.1">
    <property type="nucleotide sequence ID" value="NZ_CP048000.1"/>
</dbReference>
<feature type="transmembrane region" description="Helical" evidence="5">
    <location>
        <begin position="229"/>
        <end position="253"/>
    </location>
</feature>
<reference evidence="7 8" key="1">
    <citation type="submission" date="2020-01" db="EMBL/GenBank/DDBJ databases">
        <title>Genome analysis of Anaerocolumna sp. CBA3638.</title>
        <authorList>
            <person name="Kim J."/>
            <person name="Roh S.W."/>
        </authorList>
    </citation>
    <scope>NUCLEOTIDE SEQUENCE [LARGE SCALE GENOMIC DNA]</scope>
    <source>
        <strain evidence="7 8">CBA3638</strain>
    </source>
</reference>
<dbReference type="InterPro" id="IPR035906">
    <property type="entry name" value="MetI-like_sf"/>
</dbReference>
<feature type="transmembrane region" description="Helical" evidence="5">
    <location>
        <begin position="194"/>
        <end position="217"/>
    </location>
</feature>
<dbReference type="Pfam" id="PF00528">
    <property type="entry name" value="BPD_transp_1"/>
    <property type="match status" value="1"/>
</dbReference>
<evidence type="ECO:0000313" key="8">
    <source>
        <dbReference type="Proteomes" id="UP000464314"/>
    </source>
</evidence>
<evidence type="ECO:0000256" key="2">
    <source>
        <dbReference type="ARBA" id="ARBA00022692"/>
    </source>
</evidence>